<gene>
    <name evidence="2" type="ORF">SPARVUS_LOCUS14712572</name>
</gene>
<accession>A0ABN9GU81</accession>
<keyword evidence="3" id="KW-1185">Reference proteome</keyword>
<name>A0ABN9GU81_9NEOB</name>
<evidence type="ECO:0000313" key="2">
    <source>
        <dbReference type="EMBL" id="CAI9612454.1"/>
    </source>
</evidence>
<organism evidence="2 3">
    <name type="scientific">Staurois parvus</name>
    <dbReference type="NCBI Taxonomy" id="386267"/>
    <lineage>
        <taxon>Eukaryota</taxon>
        <taxon>Metazoa</taxon>
        <taxon>Chordata</taxon>
        <taxon>Craniata</taxon>
        <taxon>Vertebrata</taxon>
        <taxon>Euteleostomi</taxon>
        <taxon>Amphibia</taxon>
        <taxon>Batrachia</taxon>
        <taxon>Anura</taxon>
        <taxon>Neobatrachia</taxon>
        <taxon>Ranoidea</taxon>
        <taxon>Ranidae</taxon>
        <taxon>Staurois</taxon>
    </lineage>
</organism>
<keyword evidence="1" id="KW-1133">Transmembrane helix</keyword>
<dbReference type="EMBL" id="CATNWA010019311">
    <property type="protein sequence ID" value="CAI9612454.1"/>
    <property type="molecule type" value="Genomic_DNA"/>
</dbReference>
<proteinExistence type="predicted"/>
<keyword evidence="1" id="KW-0812">Transmembrane</keyword>
<feature type="non-terminal residue" evidence="2">
    <location>
        <position position="100"/>
    </location>
</feature>
<dbReference type="Proteomes" id="UP001162483">
    <property type="component" value="Unassembled WGS sequence"/>
</dbReference>
<comment type="caution">
    <text evidence="2">The sequence shown here is derived from an EMBL/GenBank/DDBJ whole genome shotgun (WGS) entry which is preliminary data.</text>
</comment>
<feature type="transmembrane region" description="Helical" evidence="1">
    <location>
        <begin position="79"/>
        <end position="99"/>
    </location>
</feature>
<evidence type="ECO:0000313" key="3">
    <source>
        <dbReference type="Proteomes" id="UP001162483"/>
    </source>
</evidence>
<keyword evidence="1" id="KW-0472">Membrane</keyword>
<protein>
    <submittedName>
        <fullName evidence="2">Uncharacterized protein</fullName>
    </submittedName>
</protein>
<evidence type="ECO:0000256" key="1">
    <source>
        <dbReference type="SAM" id="Phobius"/>
    </source>
</evidence>
<sequence length="100" mass="10407">MCNVSVSDDIITIPLPALLMPAGPADLCQCWCSLCVCGLPAVTTFYLPSVPGKFQPRICQSVDPSSSTHCSCPPATASLIYSSSVSLILSLILVLVASYG</sequence>
<reference evidence="2" key="1">
    <citation type="submission" date="2023-05" db="EMBL/GenBank/DDBJ databases">
        <authorList>
            <person name="Stuckert A."/>
        </authorList>
    </citation>
    <scope>NUCLEOTIDE SEQUENCE</scope>
</reference>